<feature type="region of interest" description="Disordered" evidence="1">
    <location>
        <begin position="57"/>
        <end position="106"/>
    </location>
</feature>
<comment type="caution">
    <text evidence="2">The sequence shown here is derived from an EMBL/GenBank/DDBJ whole genome shotgun (WGS) entry which is preliminary data.</text>
</comment>
<organism evidence="2 3">
    <name type="scientific">Purpureocillium lilacinum</name>
    <name type="common">Paecilomyces lilacinus</name>
    <dbReference type="NCBI Taxonomy" id="33203"/>
    <lineage>
        <taxon>Eukaryota</taxon>
        <taxon>Fungi</taxon>
        <taxon>Dikarya</taxon>
        <taxon>Ascomycota</taxon>
        <taxon>Pezizomycotina</taxon>
        <taxon>Sordariomycetes</taxon>
        <taxon>Hypocreomycetidae</taxon>
        <taxon>Hypocreales</taxon>
        <taxon>Ophiocordycipitaceae</taxon>
        <taxon>Purpureocillium</taxon>
    </lineage>
</organism>
<protein>
    <submittedName>
        <fullName evidence="2">Uncharacterized protein</fullName>
    </submittedName>
</protein>
<evidence type="ECO:0000256" key="1">
    <source>
        <dbReference type="SAM" id="MobiDB-lite"/>
    </source>
</evidence>
<dbReference type="Proteomes" id="UP000078340">
    <property type="component" value="Unassembled WGS sequence"/>
</dbReference>
<dbReference type="EMBL" id="LSBI01000006">
    <property type="protein sequence ID" value="OAQ88725.1"/>
    <property type="molecule type" value="Genomic_DNA"/>
</dbReference>
<sequence>MEAFFFNFSLGSARETTALDETTAARPTLGPGTWLGGQGMALLPNLQFIHPFIHQSIPSPRRHGAPPALRSCERQAGVPVPSLQGRARHGSGLHAPLAKASNASCQ</sequence>
<gene>
    <name evidence="2" type="ORF">VFPFJ_07190</name>
</gene>
<name>A0A179HEN5_PURLI</name>
<evidence type="ECO:0000313" key="2">
    <source>
        <dbReference type="EMBL" id="OAQ88725.1"/>
    </source>
</evidence>
<accession>A0A179HEN5</accession>
<reference evidence="2 3" key="1">
    <citation type="submission" date="2016-02" db="EMBL/GenBank/DDBJ databases">
        <title>Biosynthesis of antibiotic leucinostatins and their inhibition on Phytophthora in bio-control Purpureocillium lilacinum.</title>
        <authorList>
            <person name="Wang G."/>
            <person name="Liu Z."/>
            <person name="Lin R."/>
            <person name="Li E."/>
            <person name="Mao Z."/>
            <person name="Ling J."/>
            <person name="Yin W."/>
            <person name="Xie B."/>
        </authorList>
    </citation>
    <scope>NUCLEOTIDE SEQUENCE [LARGE SCALE GENOMIC DNA]</scope>
    <source>
        <strain evidence="2">PLFJ-1</strain>
    </source>
</reference>
<proteinExistence type="predicted"/>
<evidence type="ECO:0000313" key="3">
    <source>
        <dbReference type="Proteomes" id="UP000078340"/>
    </source>
</evidence>
<dbReference type="AlphaFoldDB" id="A0A179HEN5"/>